<name>M1C391_SOLTU</name>
<feature type="repeat" description="PPR" evidence="4">
    <location>
        <begin position="63"/>
        <end position="97"/>
    </location>
</feature>
<dbReference type="PROSITE" id="PS50005">
    <property type="entry name" value="TPR"/>
    <property type="match status" value="1"/>
</dbReference>
<dbReference type="STRING" id="4113.M1C391"/>
<dbReference type="PaxDb" id="4113-PGSC0003DMT400058755"/>
<evidence type="ECO:0000313" key="6">
    <source>
        <dbReference type="Proteomes" id="UP000011115"/>
    </source>
</evidence>
<evidence type="ECO:0000313" key="5">
    <source>
        <dbReference type="EnsemblPlants" id="PGSC0003DMT400058755"/>
    </source>
</evidence>
<dbReference type="InterPro" id="IPR011990">
    <property type="entry name" value="TPR-like_helical_dom_sf"/>
</dbReference>
<accession>M1C391</accession>
<feature type="repeat" description="TPR" evidence="3">
    <location>
        <begin position="311"/>
        <end position="344"/>
    </location>
</feature>
<keyword evidence="3" id="KW-0802">TPR repeat</keyword>
<reference evidence="5" key="2">
    <citation type="submission" date="2015-06" db="UniProtKB">
        <authorList>
            <consortium name="EnsemblPlants"/>
        </authorList>
    </citation>
    <scope>IDENTIFICATION</scope>
    <source>
        <strain evidence="5">DM1-3 516 R44</strain>
    </source>
</reference>
<keyword evidence="2" id="KW-0677">Repeat</keyword>
<proteinExistence type="inferred from homology"/>
<dbReference type="FunCoup" id="M1C391">
    <property type="interactions" value="85"/>
</dbReference>
<dbReference type="GO" id="GO:0005739">
    <property type="term" value="C:mitochondrion"/>
    <property type="evidence" value="ECO:0000318"/>
    <property type="project" value="GO_Central"/>
</dbReference>
<sequence length="395" mass="45595">MIKSLKDYRRYKHALEVSYWMTDKRCFSPEYSDIGVRIHLIFKVKGLEEVEKYINSIPQQFKGFQTYSALLNCYASEKSVEKAEAIMQKVKDMGLAHNPLCYSFMMKMYYRTGDWEKMDNMMNEMEGKGINFDQFILIIRLSAYAAAGDSDGMDKIARMLESDKRITLNWNAYSIIAEKYLNVGQVEKALTMLNKLEGMLATSKNKQGLLGVLLNLYAQAGKKEELHRVWDLFKQNLRIYNKGYISMMNSLMKFDDIEGVEQIFEEWESGGLSYDFRIPNFLIGAYCRNGLLRKAEALFDRGLSKGGVPTVITWCHLASGYIHEDQVSKAIEALNKAMSICPPKFIPSKETLRTCVEYWENQGNVEKAEEFVRSLEVEGVFSSVFCEKLWCFINK</sequence>
<evidence type="ECO:0000256" key="4">
    <source>
        <dbReference type="PROSITE-ProRule" id="PRU00708"/>
    </source>
</evidence>
<reference evidence="6" key="1">
    <citation type="journal article" date="2011" name="Nature">
        <title>Genome sequence and analysis of the tuber crop potato.</title>
        <authorList>
            <consortium name="The Potato Genome Sequencing Consortium"/>
        </authorList>
    </citation>
    <scope>NUCLEOTIDE SEQUENCE [LARGE SCALE GENOMIC DNA]</scope>
    <source>
        <strain evidence="6">cv. DM1-3 516 R44</strain>
    </source>
</reference>
<dbReference type="EnsemblPlants" id="PGSC0003DMT400058755">
    <property type="protein sequence ID" value="PGSC0003DMT400058755"/>
    <property type="gene ID" value="PGSC0003DMG400022826"/>
</dbReference>
<dbReference type="InterPro" id="IPR002885">
    <property type="entry name" value="PPR_rpt"/>
</dbReference>
<dbReference type="InterPro" id="IPR019734">
    <property type="entry name" value="TPR_rpt"/>
</dbReference>
<dbReference type="Proteomes" id="UP000011115">
    <property type="component" value="Unassembled WGS sequence"/>
</dbReference>
<comment type="similarity">
    <text evidence="1">Belongs to the PPR family. P subfamily.</text>
</comment>
<feature type="repeat" description="PPR" evidence="4">
    <location>
        <begin position="275"/>
        <end position="309"/>
    </location>
</feature>
<dbReference type="GO" id="GO:0003729">
    <property type="term" value="F:mRNA binding"/>
    <property type="evidence" value="ECO:0007669"/>
    <property type="project" value="UniProtKB-ARBA"/>
</dbReference>
<dbReference type="PANTHER" id="PTHR45717:SF57">
    <property type="entry name" value="PENTACOTRIPEPTIDE-REPEAT REGION OF PRORP DOMAIN-CONTAINING PROTEIN"/>
    <property type="match status" value="1"/>
</dbReference>
<dbReference type="Pfam" id="PF13812">
    <property type="entry name" value="PPR_3"/>
    <property type="match status" value="1"/>
</dbReference>
<dbReference type="NCBIfam" id="TIGR00756">
    <property type="entry name" value="PPR"/>
    <property type="match status" value="3"/>
</dbReference>
<organism evidence="5 6">
    <name type="scientific">Solanum tuberosum</name>
    <name type="common">Potato</name>
    <dbReference type="NCBI Taxonomy" id="4113"/>
    <lineage>
        <taxon>Eukaryota</taxon>
        <taxon>Viridiplantae</taxon>
        <taxon>Streptophyta</taxon>
        <taxon>Embryophyta</taxon>
        <taxon>Tracheophyta</taxon>
        <taxon>Spermatophyta</taxon>
        <taxon>Magnoliopsida</taxon>
        <taxon>eudicotyledons</taxon>
        <taxon>Gunneridae</taxon>
        <taxon>Pentapetalae</taxon>
        <taxon>asterids</taxon>
        <taxon>lamiids</taxon>
        <taxon>Solanales</taxon>
        <taxon>Solanaceae</taxon>
        <taxon>Solanoideae</taxon>
        <taxon>Solaneae</taxon>
        <taxon>Solanum</taxon>
    </lineage>
</organism>
<protein>
    <submittedName>
        <fullName evidence="5">Pentatricopeptide repeat-containing protein</fullName>
    </submittedName>
</protein>
<evidence type="ECO:0000256" key="2">
    <source>
        <dbReference type="ARBA" id="ARBA00022737"/>
    </source>
</evidence>
<dbReference type="Pfam" id="PF01535">
    <property type="entry name" value="PPR"/>
    <property type="match status" value="2"/>
</dbReference>
<evidence type="ECO:0000256" key="3">
    <source>
        <dbReference type="PROSITE-ProRule" id="PRU00339"/>
    </source>
</evidence>
<dbReference type="eggNOG" id="KOG4197">
    <property type="taxonomic scope" value="Eukaryota"/>
</dbReference>
<keyword evidence="6" id="KW-1185">Reference proteome</keyword>
<dbReference type="SUPFAM" id="SSF48452">
    <property type="entry name" value="TPR-like"/>
    <property type="match status" value="1"/>
</dbReference>
<evidence type="ECO:0000256" key="1">
    <source>
        <dbReference type="ARBA" id="ARBA00007626"/>
    </source>
</evidence>
<dbReference type="PROSITE" id="PS51375">
    <property type="entry name" value="PPR"/>
    <property type="match status" value="3"/>
</dbReference>
<dbReference type="Gramene" id="PGSC0003DMT400058755">
    <property type="protein sequence ID" value="PGSC0003DMT400058755"/>
    <property type="gene ID" value="PGSC0003DMG400022826"/>
</dbReference>
<dbReference type="InParanoid" id="M1C391"/>
<dbReference type="HOGENOM" id="CLU_019802_3_0_1"/>
<dbReference type="OMA" id="RMPFANT"/>
<feature type="repeat" description="PPR" evidence="4">
    <location>
        <begin position="98"/>
        <end position="132"/>
    </location>
</feature>
<dbReference type="Gene3D" id="1.25.40.10">
    <property type="entry name" value="Tetratricopeptide repeat domain"/>
    <property type="match status" value="2"/>
</dbReference>
<dbReference type="PANTHER" id="PTHR45717">
    <property type="entry name" value="OS12G0527900 PROTEIN"/>
    <property type="match status" value="1"/>
</dbReference>
<dbReference type="AlphaFoldDB" id="M1C391"/>